<accession>A0A8K0AGE5</accession>
<keyword evidence="6" id="KW-0732">Signal</keyword>
<dbReference type="GO" id="GO:0051087">
    <property type="term" value="F:protein-folding chaperone binding"/>
    <property type="evidence" value="ECO:0007669"/>
    <property type="project" value="TreeGrafter"/>
</dbReference>
<dbReference type="GO" id="GO:0005737">
    <property type="term" value="C:cytoplasm"/>
    <property type="evidence" value="ECO:0007669"/>
    <property type="project" value="TreeGrafter"/>
</dbReference>
<dbReference type="GO" id="GO:0071218">
    <property type="term" value="P:cellular response to misfolded protein"/>
    <property type="evidence" value="ECO:0007669"/>
    <property type="project" value="TreeGrafter"/>
</dbReference>
<protein>
    <recommendedName>
        <fullName evidence="2">RING-type E3 ubiquitin transferase</fullName>
        <ecNumber evidence="2">2.3.2.27</ecNumber>
    </recommendedName>
</protein>
<comment type="caution">
    <text evidence="8">The sequence shown here is derived from an EMBL/GenBank/DDBJ whole genome shotgun (WGS) entry which is preliminary data.</text>
</comment>
<comment type="catalytic activity">
    <reaction evidence="1">
        <text>S-ubiquitinyl-[E2 ubiquitin-conjugating enzyme]-L-cysteine + [acceptor protein]-L-lysine = [E2 ubiquitin-conjugating enzyme]-L-cysteine + N(6)-ubiquitinyl-[acceptor protein]-L-lysine.</text>
        <dbReference type="EC" id="2.3.2.27"/>
    </reaction>
</comment>
<proteinExistence type="predicted"/>
<evidence type="ECO:0000256" key="4">
    <source>
        <dbReference type="ARBA" id="ARBA00022737"/>
    </source>
</evidence>
<feature type="domain" description="U-box" evidence="7">
    <location>
        <begin position="345"/>
        <end position="405"/>
    </location>
</feature>
<dbReference type="Gene3D" id="3.30.40.10">
    <property type="entry name" value="Zinc/RING finger domain, C3HC4 (zinc finger)"/>
    <property type="match status" value="1"/>
</dbReference>
<evidence type="ECO:0000313" key="8">
    <source>
        <dbReference type="EMBL" id="KAF0852425.1"/>
    </source>
</evidence>
<dbReference type="PANTHER" id="PTHR46803:SF2">
    <property type="entry name" value="E3 UBIQUITIN-PROTEIN LIGASE CHIP"/>
    <property type="match status" value="1"/>
</dbReference>
<dbReference type="SMART" id="SM00504">
    <property type="entry name" value="Ubox"/>
    <property type="match status" value="1"/>
</dbReference>
<evidence type="ECO:0000256" key="3">
    <source>
        <dbReference type="ARBA" id="ARBA00022679"/>
    </source>
</evidence>
<evidence type="ECO:0000256" key="1">
    <source>
        <dbReference type="ARBA" id="ARBA00000900"/>
    </source>
</evidence>
<dbReference type="InterPro" id="IPR013083">
    <property type="entry name" value="Znf_RING/FYVE/PHD"/>
</dbReference>
<dbReference type="EC" id="2.3.2.27" evidence="2"/>
<feature type="signal peptide" evidence="6">
    <location>
        <begin position="1"/>
        <end position="23"/>
    </location>
</feature>
<organism evidence="8 9">
    <name type="scientific">Andalucia godoyi</name>
    <name type="common">Flagellate</name>
    <dbReference type="NCBI Taxonomy" id="505711"/>
    <lineage>
        <taxon>Eukaryota</taxon>
        <taxon>Discoba</taxon>
        <taxon>Jakobida</taxon>
        <taxon>Andalucina</taxon>
        <taxon>Andaluciidae</taxon>
        <taxon>Andalucia</taxon>
    </lineage>
</organism>
<dbReference type="GO" id="GO:0061630">
    <property type="term" value="F:ubiquitin protein ligase activity"/>
    <property type="evidence" value="ECO:0007669"/>
    <property type="project" value="UniProtKB-EC"/>
</dbReference>
<evidence type="ECO:0000256" key="6">
    <source>
        <dbReference type="SAM" id="SignalP"/>
    </source>
</evidence>
<name>A0A8K0AGE5_ANDGO</name>
<dbReference type="Proteomes" id="UP000799049">
    <property type="component" value="Unassembled WGS sequence"/>
</dbReference>
<dbReference type="PANTHER" id="PTHR46803">
    <property type="entry name" value="E3 UBIQUITIN-PROTEIN LIGASE CHIP"/>
    <property type="match status" value="1"/>
</dbReference>
<dbReference type="GO" id="GO:0043161">
    <property type="term" value="P:proteasome-mediated ubiquitin-dependent protein catabolic process"/>
    <property type="evidence" value="ECO:0007669"/>
    <property type="project" value="TreeGrafter"/>
</dbReference>
<evidence type="ECO:0000259" key="7">
    <source>
        <dbReference type="SMART" id="SM00504"/>
    </source>
</evidence>
<dbReference type="AlphaFoldDB" id="A0A8K0AGE5"/>
<evidence type="ECO:0000256" key="2">
    <source>
        <dbReference type="ARBA" id="ARBA00012483"/>
    </source>
</evidence>
<evidence type="ECO:0000256" key="5">
    <source>
        <dbReference type="ARBA" id="ARBA00022786"/>
    </source>
</evidence>
<keyword evidence="9" id="KW-1185">Reference proteome</keyword>
<dbReference type="Pfam" id="PF04564">
    <property type="entry name" value="U-box"/>
    <property type="match status" value="1"/>
</dbReference>
<keyword evidence="4" id="KW-0677">Repeat</keyword>
<gene>
    <name evidence="8" type="ORF">ANDGO_05924</name>
</gene>
<dbReference type="InterPro" id="IPR003613">
    <property type="entry name" value="Ubox_domain"/>
</dbReference>
<dbReference type="GO" id="GO:0045862">
    <property type="term" value="P:positive regulation of proteolysis"/>
    <property type="evidence" value="ECO:0007669"/>
    <property type="project" value="TreeGrafter"/>
</dbReference>
<reference evidence="8" key="1">
    <citation type="submission" date="2019-09" db="EMBL/GenBank/DDBJ databases">
        <title>The Mitochondrial Proteome of the Jakobid, Andalucia godoyi, a Protist With the Most Gene-Rich and Bacteria-Like Mitochondrial Genome.</title>
        <authorList>
            <person name="Gray M.W."/>
            <person name="Burger G."/>
            <person name="Derelle R."/>
            <person name="Klimes V."/>
            <person name="Leger M."/>
            <person name="Sarrasin M."/>
            <person name="Vlcek C."/>
            <person name="Roger A.J."/>
            <person name="Elias M."/>
            <person name="Lang B.F."/>
        </authorList>
    </citation>
    <scope>NUCLEOTIDE SEQUENCE</scope>
    <source>
        <strain evidence="8">And28</strain>
    </source>
</reference>
<keyword evidence="5" id="KW-0833">Ubl conjugation pathway</keyword>
<dbReference type="OrthoDB" id="629492at2759"/>
<evidence type="ECO:0000313" key="9">
    <source>
        <dbReference type="Proteomes" id="UP000799049"/>
    </source>
</evidence>
<keyword evidence="3" id="KW-0808">Transferase</keyword>
<dbReference type="SUPFAM" id="SSF57850">
    <property type="entry name" value="RING/U-box"/>
    <property type="match status" value="1"/>
</dbReference>
<dbReference type="GO" id="GO:0006515">
    <property type="term" value="P:protein quality control for misfolded or incompletely synthesized proteins"/>
    <property type="evidence" value="ECO:0007669"/>
    <property type="project" value="TreeGrafter"/>
</dbReference>
<dbReference type="EMBL" id="VRVR01000038">
    <property type="protein sequence ID" value="KAF0852425.1"/>
    <property type="molecule type" value="Genomic_DNA"/>
</dbReference>
<sequence length="411" mass="44411">MMFSSRLALRSAAVLGTAGIVSSYSEAQDASSSSTMTTTTAATLPTSTLFARTSHRAADEAARLPDILANLKSKYYTAHLSELHSLQRLNVLVVNGSPNNAAAVGEVLSTLWGVSARSSSHPTTATAYSSFSLSGSAEIGSNESGDSEGRAVRTIQSKRLSSPYNIVVTVPVTTWTADTLEETSIIIEGATRWSEPPEERWRITRWLTGSRYARTTSAWEQQPQMIIVVNDPSDDGVSLHRKYLDGKAAEQPGETIGDVLRKVLRAAESAKIPLFVLDVEGGNVPNVAEASRSIQNVVRAHVHAHFVQEDQKKHYNRGFKDGAKDAGIVARRAAANEILASEGACCPLTGSAMNDPVISPLTGISYERSAITKHLSERGTDPAAGQMMRPNELIPNYALSKVLWFVRQFRQ</sequence>
<feature type="chain" id="PRO_5035463555" description="RING-type E3 ubiquitin transferase" evidence="6">
    <location>
        <begin position="24"/>
        <end position="411"/>
    </location>
</feature>
<dbReference type="GO" id="GO:0000209">
    <property type="term" value="P:protein polyubiquitination"/>
    <property type="evidence" value="ECO:0007669"/>
    <property type="project" value="TreeGrafter"/>
</dbReference>